<dbReference type="HOGENOM" id="CLU_626279_0_0_1"/>
<sequence>MGNMMCCEQSNVKYNQKQDKPSRIHYQNQSQAQIYYTNPATKDEDFTFNDKIKLQSYMNKYDVNYVPNFSDNTEGSWCQVAQRLITEINQINTDPDWNVANSKLGLEVIYSQKDEKIIFGSKQVPAKFVNQALINIGVPNSYQQTESNSNVPTEKYQSFRNSTQNSFSNNGPLSNPDFRRSKQPPSPTQNVQVNGHRKSISNQMCINVVKLEFEVSCSAEKLLKGLQNLKKYTNKIQKQTTIESSQNKEFNVSHIIFAKQMQKVQRDLVLASFYTDIGPNLNNCYTSVNHHKVPEIDDIVRAQIIKAGHTFFEHYETAEERLTSSFHKNQNKSNNTQSRKQSQLNDESTFQNVPNHNQTAFGSMNLNIGQVKTKVRFYGEFSCKSTFDENVVKMVFLTEFKEYIAICKNIAQQESISSSEYEGESVDHTIEHNVDMID</sequence>
<feature type="compositionally biased region" description="Polar residues" evidence="1">
    <location>
        <begin position="142"/>
        <end position="173"/>
    </location>
</feature>
<accession>Q23H89</accession>
<organism evidence="2 3">
    <name type="scientific">Tetrahymena thermophila (strain SB210)</name>
    <dbReference type="NCBI Taxonomy" id="312017"/>
    <lineage>
        <taxon>Eukaryota</taxon>
        <taxon>Sar</taxon>
        <taxon>Alveolata</taxon>
        <taxon>Ciliophora</taxon>
        <taxon>Intramacronucleata</taxon>
        <taxon>Oligohymenophorea</taxon>
        <taxon>Hymenostomatida</taxon>
        <taxon>Tetrahymenina</taxon>
        <taxon>Tetrahymenidae</taxon>
        <taxon>Tetrahymena</taxon>
    </lineage>
</organism>
<gene>
    <name evidence="2" type="ORF">TTHERM_00819570</name>
</gene>
<dbReference type="Gene3D" id="3.30.530.20">
    <property type="match status" value="1"/>
</dbReference>
<feature type="region of interest" description="Disordered" evidence="1">
    <location>
        <begin position="325"/>
        <end position="358"/>
    </location>
</feature>
<dbReference type="Proteomes" id="UP000009168">
    <property type="component" value="Unassembled WGS sequence"/>
</dbReference>
<dbReference type="InterPro" id="IPR023393">
    <property type="entry name" value="START-like_dom_sf"/>
</dbReference>
<feature type="region of interest" description="Disordered" evidence="1">
    <location>
        <begin position="142"/>
        <end position="196"/>
    </location>
</feature>
<dbReference type="RefSeq" id="XP_001016164.1">
    <property type="nucleotide sequence ID" value="XM_001016164.2"/>
</dbReference>
<protein>
    <submittedName>
        <fullName evidence="2">Uncharacterized protein</fullName>
    </submittedName>
</protein>
<proteinExistence type="predicted"/>
<dbReference type="InParanoid" id="Q23H89"/>
<evidence type="ECO:0000313" key="3">
    <source>
        <dbReference type="Proteomes" id="UP000009168"/>
    </source>
</evidence>
<keyword evidence="3" id="KW-1185">Reference proteome</keyword>
<dbReference type="GeneID" id="7846388"/>
<dbReference type="SUPFAM" id="SSF55961">
    <property type="entry name" value="Bet v1-like"/>
    <property type="match status" value="1"/>
</dbReference>
<reference evidence="3" key="1">
    <citation type="journal article" date="2006" name="PLoS Biol.">
        <title>Macronuclear genome sequence of the ciliate Tetrahymena thermophila, a model eukaryote.</title>
        <authorList>
            <person name="Eisen J.A."/>
            <person name="Coyne R.S."/>
            <person name="Wu M."/>
            <person name="Wu D."/>
            <person name="Thiagarajan M."/>
            <person name="Wortman J.R."/>
            <person name="Badger J.H."/>
            <person name="Ren Q."/>
            <person name="Amedeo P."/>
            <person name="Jones K.M."/>
            <person name="Tallon L.J."/>
            <person name="Delcher A.L."/>
            <person name="Salzberg S.L."/>
            <person name="Silva J.C."/>
            <person name="Haas B.J."/>
            <person name="Majoros W.H."/>
            <person name="Farzad M."/>
            <person name="Carlton J.M."/>
            <person name="Smith R.K. Jr."/>
            <person name="Garg J."/>
            <person name="Pearlman R.E."/>
            <person name="Karrer K.M."/>
            <person name="Sun L."/>
            <person name="Manning G."/>
            <person name="Elde N.C."/>
            <person name="Turkewitz A.P."/>
            <person name="Asai D.J."/>
            <person name="Wilkes D.E."/>
            <person name="Wang Y."/>
            <person name="Cai H."/>
            <person name="Collins K."/>
            <person name="Stewart B.A."/>
            <person name="Lee S.R."/>
            <person name="Wilamowska K."/>
            <person name="Weinberg Z."/>
            <person name="Ruzzo W.L."/>
            <person name="Wloga D."/>
            <person name="Gaertig J."/>
            <person name="Frankel J."/>
            <person name="Tsao C.-C."/>
            <person name="Gorovsky M.A."/>
            <person name="Keeling P.J."/>
            <person name="Waller R.F."/>
            <person name="Patron N.J."/>
            <person name="Cherry J.M."/>
            <person name="Stover N.A."/>
            <person name="Krieger C.J."/>
            <person name="del Toro C."/>
            <person name="Ryder H.F."/>
            <person name="Williamson S.C."/>
            <person name="Barbeau R.A."/>
            <person name="Hamilton E.P."/>
            <person name="Orias E."/>
        </authorList>
    </citation>
    <scope>NUCLEOTIDE SEQUENCE [LARGE SCALE GENOMIC DNA]</scope>
    <source>
        <strain evidence="3">SB210</strain>
    </source>
</reference>
<dbReference type="KEGG" id="tet:TTHERM_00819570"/>
<evidence type="ECO:0000313" key="2">
    <source>
        <dbReference type="EMBL" id="EAR95919.1"/>
    </source>
</evidence>
<dbReference type="EMBL" id="GG662700">
    <property type="protein sequence ID" value="EAR95919.1"/>
    <property type="molecule type" value="Genomic_DNA"/>
</dbReference>
<evidence type="ECO:0000256" key="1">
    <source>
        <dbReference type="SAM" id="MobiDB-lite"/>
    </source>
</evidence>
<dbReference type="AlphaFoldDB" id="Q23H89"/>
<name>Q23H89_TETTS</name>